<organism evidence="1">
    <name type="scientific">Leishmania major</name>
    <dbReference type="NCBI Taxonomy" id="5664"/>
    <lineage>
        <taxon>Eukaryota</taxon>
        <taxon>Discoba</taxon>
        <taxon>Euglenozoa</taxon>
        <taxon>Kinetoplastea</taxon>
        <taxon>Metakinetoplastina</taxon>
        <taxon>Trypanosomatida</taxon>
        <taxon>Trypanosomatidae</taxon>
        <taxon>Leishmaniinae</taxon>
        <taxon>Leishmania</taxon>
    </lineage>
</organism>
<dbReference type="EMBL" id="DQ026507">
    <property type="protein sequence ID" value="AAY89230.1"/>
    <property type="molecule type" value="mRNA"/>
</dbReference>
<dbReference type="AlphaFoldDB" id="Q1G7I6"/>
<accession>Q1G7I6</accession>
<evidence type="ECO:0000313" key="1">
    <source>
        <dbReference type="EMBL" id="AAY89230.1"/>
    </source>
</evidence>
<sequence length="408" mass="42927">MLEPTGRRGGPRLPTPARVPVRVHWVAAVAGGWRWRCAACCAAGAVAAPAPARAPAPTCVCHGGGRPGVVAGMLRWVRGSLAAGEHTPSDAMVLNAMAWLRAPRSRGVGFPVLCACVWLPPPVPLRRARGRFPVRWCVRVRGPLSPATRRLPVKGVWVVGVGGWGSSAATGRRQRLACRGACGRAARGRPPSRGVDGGGGCGQRTCWKTALPRATPRGTGAVRTRCRAPLAWRIAPEQSKERSAEQGRWTKRSRGYACELAPPCVCAARPASPRCGRVCWRGAGAGSVPRTPRVTPSGPPNSGVESHRAVLWGAVAGGGEQGMHAGCRVWGGPGLRLAGFLAGLIRHARAPPRGYSHGGRRRFRPRSGAWMRPAWVGVCGPPGVCLALIAWRVSEEGARTGKKGLLDA</sequence>
<protein>
    <submittedName>
        <fullName evidence="1">Excreted/secreted protein 38</fullName>
    </submittedName>
</protein>
<reference evidence="1" key="1">
    <citation type="journal article" date="2006" name="Parasitology">
        <title>Approaches for the identification of potential excreted/secreted proteins of Leishmania major parasites.</title>
        <authorList>
            <person name="Chenik M."/>
            <person name="Lakhal S."/>
            <person name="Ben Khalef N."/>
            <person name="Zribi L."/>
            <person name="Louzir H."/>
            <person name="Dellagi K."/>
        </authorList>
    </citation>
    <scope>NUCLEOTIDE SEQUENCE</scope>
</reference>
<proteinExistence type="evidence at transcript level"/>
<name>Q1G7I6_LEIMA</name>